<dbReference type="InterPro" id="IPR010043">
    <property type="entry name" value="UTase/UR"/>
</dbReference>
<evidence type="ECO:0000256" key="1">
    <source>
        <dbReference type="ARBA" id="ARBA00022801"/>
    </source>
</evidence>
<dbReference type="Pfam" id="PF01909">
    <property type="entry name" value="NTP_transf_2"/>
    <property type="match status" value="1"/>
</dbReference>
<dbReference type="SUPFAM" id="SSF81301">
    <property type="entry name" value="Nucleotidyltransferase"/>
    <property type="match status" value="1"/>
</dbReference>
<keyword evidence="3" id="KW-0808">Transferase</keyword>
<comment type="caution">
    <text evidence="3">The sequence shown here is derived from an EMBL/GenBank/DDBJ whole genome shotgun (WGS) entry which is preliminary data.</text>
</comment>
<organism evidence="3">
    <name type="scientific">gut metagenome</name>
    <dbReference type="NCBI Taxonomy" id="749906"/>
    <lineage>
        <taxon>unclassified sequences</taxon>
        <taxon>metagenomes</taxon>
        <taxon>organismal metagenomes</taxon>
    </lineage>
</organism>
<evidence type="ECO:0000259" key="2">
    <source>
        <dbReference type="Pfam" id="PF01909"/>
    </source>
</evidence>
<dbReference type="PANTHER" id="PTHR47320:SF1">
    <property type="entry name" value="BIFUNCTIONAL URIDYLYLTRANSFERASE_URIDYLYL-REMOVING ENZYME"/>
    <property type="match status" value="1"/>
</dbReference>
<dbReference type="GO" id="GO:0016787">
    <property type="term" value="F:hydrolase activity"/>
    <property type="evidence" value="ECO:0007669"/>
    <property type="project" value="UniProtKB-KW"/>
</dbReference>
<name>J9G1U1_9ZZZZ</name>
<feature type="non-terminal residue" evidence="3">
    <location>
        <position position="1"/>
    </location>
</feature>
<accession>J9G1U1</accession>
<dbReference type="Gene3D" id="3.30.460.10">
    <property type="entry name" value="Beta Polymerase, domain 2"/>
    <property type="match status" value="1"/>
</dbReference>
<dbReference type="PANTHER" id="PTHR47320">
    <property type="entry name" value="BIFUNCTIONAL URIDYLYLTRANSFERASE/URIDYLYL-REMOVING ENZYME"/>
    <property type="match status" value="1"/>
</dbReference>
<dbReference type="EMBL" id="AMCI01005609">
    <property type="protein sequence ID" value="EJW95782.1"/>
    <property type="molecule type" value="Genomic_DNA"/>
</dbReference>
<dbReference type="AlphaFoldDB" id="J9G1U1"/>
<dbReference type="GO" id="GO:0008773">
    <property type="term" value="F:[protein-PII] uridylyltransferase activity"/>
    <property type="evidence" value="ECO:0007669"/>
    <property type="project" value="InterPro"/>
</dbReference>
<sequence length="191" mass="21586">HSPSGCRRFSGCFFQTVRSTLADDFKETGDTEAYLSAHSALLDSTLRRALELSGLPDESLVVVAVGGYGRAELYPFSDIDLLILLDNDAAKEASLRDQLESFVTWLWELKLTVGASVRSYEEYLTEAANDVSVATTYLESRVIWGNQTLYAQAREDFFAALDARRFFRDKMLELARRHQKFEDTPIRSNPI</sequence>
<feature type="domain" description="Polymerase nucleotidyl transferase" evidence="2">
    <location>
        <begin position="60"/>
        <end position="102"/>
    </location>
</feature>
<dbReference type="InterPro" id="IPR002934">
    <property type="entry name" value="Polymerase_NTP_transf_dom"/>
</dbReference>
<dbReference type="CDD" id="cd05401">
    <property type="entry name" value="NT_GlnE_GlnD_like"/>
    <property type="match status" value="1"/>
</dbReference>
<dbReference type="InterPro" id="IPR043519">
    <property type="entry name" value="NT_sf"/>
</dbReference>
<keyword evidence="1" id="KW-0378">Hydrolase</keyword>
<reference evidence="3" key="1">
    <citation type="journal article" date="2012" name="PLoS ONE">
        <title>Gene sets for utilization of primary and secondary nutrition supplies in the distal gut of endangered iberian lynx.</title>
        <authorList>
            <person name="Alcaide M."/>
            <person name="Messina E."/>
            <person name="Richter M."/>
            <person name="Bargiela R."/>
            <person name="Peplies J."/>
            <person name="Huws S.A."/>
            <person name="Newbold C.J."/>
            <person name="Golyshin P.N."/>
            <person name="Simon M.A."/>
            <person name="Lopez G."/>
            <person name="Yakimov M.M."/>
            <person name="Ferrer M."/>
        </authorList>
    </citation>
    <scope>NUCLEOTIDE SEQUENCE</scope>
</reference>
<protein>
    <submittedName>
        <fullName evidence="3">Utp-glnb uridylyltransferase, glnd</fullName>
    </submittedName>
</protein>
<gene>
    <name evidence="3" type="ORF">EVA_16110</name>
</gene>
<keyword evidence="3" id="KW-0548">Nucleotidyltransferase</keyword>
<proteinExistence type="predicted"/>
<evidence type="ECO:0000313" key="3">
    <source>
        <dbReference type="EMBL" id="EJW95782.1"/>
    </source>
</evidence>